<feature type="compositionally biased region" description="Low complexity" evidence="7">
    <location>
        <begin position="42"/>
        <end position="60"/>
    </location>
</feature>
<feature type="region of interest" description="Disordered" evidence="7">
    <location>
        <begin position="1468"/>
        <end position="1490"/>
    </location>
</feature>
<dbReference type="PANTHER" id="PTHR46508">
    <property type="entry name" value="PHD FINGER FAMILY PROTEIN"/>
    <property type="match status" value="1"/>
</dbReference>
<evidence type="ECO:0000259" key="9">
    <source>
        <dbReference type="PROSITE" id="PS50827"/>
    </source>
</evidence>
<keyword evidence="4" id="KW-0862">Zinc</keyword>
<dbReference type="PANTHER" id="PTHR46508:SF1">
    <property type="entry name" value="PHD FINGER FAMILY PROTEIN"/>
    <property type="match status" value="1"/>
</dbReference>
<feature type="region of interest" description="Disordered" evidence="7">
    <location>
        <begin position="265"/>
        <end position="318"/>
    </location>
</feature>
<dbReference type="SMART" id="SM00249">
    <property type="entry name" value="PHD"/>
    <property type="match status" value="2"/>
</dbReference>
<dbReference type="Gramene" id="LPERR11G02640.1">
    <property type="protein sequence ID" value="LPERR11G02640.1"/>
    <property type="gene ID" value="LPERR11G02640"/>
</dbReference>
<reference evidence="10 11" key="1">
    <citation type="submission" date="2012-08" db="EMBL/GenBank/DDBJ databases">
        <title>Oryza genome evolution.</title>
        <authorList>
            <person name="Wing R.A."/>
        </authorList>
    </citation>
    <scope>NUCLEOTIDE SEQUENCE</scope>
</reference>
<dbReference type="CDD" id="cd15532">
    <property type="entry name" value="PHD2_CHD_II"/>
    <property type="match status" value="1"/>
</dbReference>
<dbReference type="InterPro" id="IPR013083">
    <property type="entry name" value="Znf_RING/FYVE/PHD"/>
</dbReference>
<dbReference type="InterPro" id="IPR019787">
    <property type="entry name" value="Znf_PHD-finger"/>
</dbReference>
<name>A0A0D9XP29_9ORYZ</name>
<feature type="compositionally biased region" description="Basic and acidic residues" evidence="7">
    <location>
        <begin position="276"/>
        <end position="288"/>
    </location>
</feature>
<feature type="compositionally biased region" description="Low complexity" evidence="7">
    <location>
        <begin position="1606"/>
        <end position="1618"/>
    </location>
</feature>
<reference evidence="11" key="2">
    <citation type="submission" date="2013-12" db="EMBL/GenBank/DDBJ databases">
        <authorList>
            <person name="Yu Y."/>
            <person name="Lee S."/>
            <person name="de Baynast K."/>
            <person name="Wissotski M."/>
            <person name="Liu L."/>
            <person name="Talag J."/>
            <person name="Goicoechea J."/>
            <person name="Angelova A."/>
            <person name="Jetty R."/>
            <person name="Kudrna D."/>
            <person name="Golser W."/>
            <person name="Rivera L."/>
            <person name="Zhang J."/>
            <person name="Wing R."/>
        </authorList>
    </citation>
    <scope>NUCLEOTIDE SEQUENCE</scope>
</reference>
<proteinExistence type="predicted"/>
<accession>A0A0D9XP29</accession>
<feature type="region of interest" description="Disordered" evidence="7">
    <location>
        <begin position="533"/>
        <end position="552"/>
    </location>
</feature>
<keyword evidence="3 6" id="KW-0863">Zinc-finger</keyword>
<dbReference type="InterPro" id="IPR011011">
    <property type="entry name" value="Znf_FYVE_PHD"/>
</dbReference>
<feature type="compositionally biased region" description="Basic and acidic residues" evidence="7">
    <location>
        <begin position="1480"/>
        <end position="1490"/>
    </location>
</feature>
<dbReference type="eggNOG" id="KOG1473">
    <property type="taxonomic scope" value="Eukaryota"/>
</dbReference>
<dbReference type="SUPFAM" id="SSF57903">
    <property type="entry name" value="FYVE/PHD zinc finger"/>
    <property type="match status" value="2"/>
</dbReference>
<dbReference type="InterPro" id="IPR056618">
    <property type="entry name" value="Chromo_PTM"/>
</dbReference>
<dbReference type="InterPro" id="IPR028942">
    <property type="entry name" value="WHIM1_dom"/>
</dbReference>
<dbReference type="PROSITE" id="PS50016">
    <property type="entry name" value="ZF_PHD_2"/>
    <property type="match status" value="1"/>
</dbReference>
<feature type="region of interest" description="Disordered" evidence="7">
    <location>
        <begin position="483"/>
        <end position="513"/>
    </location>
</feature>
<reference evidence="10" key="3">
    <citation type="submission" date="2015-04" db="UniProtKB">
        <authorList>
            <consortium name="EnsemblPlants"/>
        </authorList>
    </citation>
    <scope>IDENTIFICATION</scope>
</reference>
<evidence type="ECO:0000256" key="3">
    <source>
        <dbReference type="ARBA" id="ARBA00022771"/>
    </source>
</evidence>
<evidence type="ECO:0000256" key="6">
    <source>
        <dbReference type="PROSITE-ProRule" id="PRU00146"/>
    </source>
</evidence>
<evidence type="ECO:0000313" key="10">
    <source>
        <dbReference type="EnsemblPlants" id="LPERR11G02640.1"/>
    </source>
</evidence>
<keyword evidence="11" id="KW-1185">Reference proteome</keyword>
<comment type="subcellular location">
    <subcellularLocation>
        <location evidence="1">Nucleus</location>
    </subcellularLocation>
</comment>
<evidence type="ECO:0000313" key="11">
    <source>
        <dbReference type="Proteomes" id="UP000032180"/>
    </source>
</evidence>
<feature type="compositionally biased region" description="Low complexity" evidence="7">
    <location>
        <begin position="15"/>
        <end position="25"/>
    </location>
</feature>
<feature type="region of interest" description="Disordered" evidence="7">
    <location>
        <begin position="1069"/>
        <end position="1109"/>
    </location>
</feature>
<feature type="domain" description="DDT" evidence="9">
    <location>
        <begin position="339"/>
        <end position="399"/>
    </location>
</feature>
<dbReference type="Pfam" id="PF00628">
    <property type="entry name" value="PHD"/>
    <property type="match status" value="1"/>
</dbReference>
<evidence type="ECO:0000256" key="5">
    <source>
        <dbReference type="ARBA" id="ARBA00023242"/>
    </source>
</evidence>
<evidence type="ECO:0000256" key="2">
    <source>
        <dbReference type="ARBA" id="ARBA00022723"/>
    </source>
</evidence>
<dbReference type="GO" id="GO:0005634">
    <property type="term" value="C:nucleus"/>
    <property type="evidence" value="ECO:0007669"/>
    <property type="project" value="UniProtKB-SubCell"/>
</dbReference>
<evidence type="ECO:0000256" key="4">
    <source>
        <dbReference type="ARBA" id="ARBA00022833"/>
    </source>
</evidence>
<feature type="region of interest" description="Disordered" evidence="7">
    <location>
        <begin position="1"/>
        <end position="62"/>
    </location>
</feature>
<feature type="compositionally biased region" description="Basic residues" evidence="7">
    <location>
        <begin position="1086"/>
        <end position="1095"/>
    </location>
</feature>
<dbReference type="Proteomes" id="UP000032180">
    <property type="component" value="Chromosome 11"/>
</dbReference>
<dbReference type="EnsemblPlants" id="LPERR11G02640.1">
    <property type="protein sequence ID" value="LPERR11G02640.1"/>
    <property type="gene ID" value="LPERR11G02640"/>
</dbReference>
<evidence type="ECO:0000259" key="8">
    <source>
        <dbReference type="PROSITE" id="PS50016"/>
    </source>
</evidence>
<dbReference type="InterPro" id="IPR047365">
    <property type="entry name" value="Tudor_AtPTM-like"/>
</dbReference>
<organism evidence="10 11">
    <name type="scientific">Leersia perrieri</name>
    <dbReference type="NCBI Taxonomy" id="77586"/>
    <lineage>
        <taxon>Eukaryota</taxon>
        <taxon>Viridiplantae</taxon>
        <taxon>Streptophyta</taxon>
        <taxon>Embryophyta</taxon>
        <taxon>Tracheophyta</taxon>
        <taxon>Spermatophyta</taxon>
        <taxon>Magnoliopsida</taxon>
        <taxon>Liliopsida</taxon>
        <taxon>Poales</taxon>
        <taxon>Poaceae</taxon>
        <taxon>BOP clade</taxon>
        <taxon>Oryzoideae</taxon>
        <taxon>Oryzeae</taxon>
        <taxon>Oryzinae</taxon>
        <taxon>Leersia</taxon>
    </lineage>
</organism>
<dbReference type="GO" id="GO:0008270">
    <property type="term" value="F:zinc ion binding"/>
    <property type="evidence" value="ECO:0007669"/>
    <property type="project" value="UniProtKB-KW"/>
</dbReference>
<keyword evidence="2" id="KW-0479">Metal-binding</keyword>
<feature type="region of interest" description="Disordered" evidence="7">
    <location>
        <begin position="1595"/>
        <end position="1618"/>
    </location>
</feature>
<dbReference type="InterPro" id="IPR018501">
    <property type="entry name" value="DDT_dom"/>
</dbReference>
<dbReference type="InterPro" id="IPR001965">
    <property type="entry name" value="Znf_PHD"/>
</dbReference>
<dbReference type="PROSITE" id="PS50827">
    <property type="entry name" value="DDT"/>
    <property type="match status" value="1"/>
</dbReference>
<dbReference type="Gene3D" id="3.30.40.10">
    <property type="entry name" value="Zinc/RING finger domain, C3HC4 (zinc finger)"/>
    <property type="match status" value="2"/>
</dbReference>
<evidence type="ECO:0000256" key="7">
    <source>
        <dbReference type="SAM" id="MobiDB-lite"/>
    </source>
</evidence>
<dbReference type="Pfam" id="PF15612">
    <property type="entry name" value="WHIM1"/>
    <property type="match status" value="1"/>
</dbReference>
<dbReference type="Pfam" id="PF02791">
    <property type="entry name" value="DDT"/>
    <property type="match status" value="1"/>
</dbReference>
<dbReference type="STRING" id="77586.A0A0D9XP29"/>
<feature type="domain" description="PHD-type" evidence="8">
    <location>
        <begin position="553"/>
        <end position="600"/>
    </location>
</feature>
<keyword evidence="5" id="KW-0539">Nucleus</keyword>
<dbReference type="SMART" id="SM00571">
    <property type="entry name" value="DDT"/>
    <property type="match status" value="1"/>
</dbReference>
<dbReference type="PROSITE" id="PS01359">
    <property type="entry name" value="ZF_PHD_1"/>
    <property type="match status" value="1"/>
</dbReference>
<dbReference type="Pfam" id="PF24294">
    <property type="entry name" value="Chromo_PTM"/>
    <property type="match status" value="1"/>
</dbReference>
<dbReference type="InterPro" id="IPR019786">
    <property type="entry name" value="Zinc_finger_PHD-type_CS"/>
</dbReference>
<evidence type="ECO:0000256" key="1">
    <source>
        <dbReference type="ARBA" id="ARBA00004123"/>
    </source>
</evidence>
<dbReference type="Pfam" id="PF21743">
    <property type="entry name" value="PTM_DIR17_Tudor"/>
    <property type="match status" value="1"/>
</dbReference>
<protein>
    <recommendedName>
        <fullName evidence="12">PHD-type domain-containing protein</fullName>
    </recommendedName>
</protein>
<sequence>MEEPQGVSDRMLHDASPAAAIAPAPAEDDVREAEIGGDIAVAAAGEEPPAAAPSGSEAAGDGVIAVEHEHAAANPVSDTKMEVDEGEGGVVDAEQTAAPSPGEVKAEVNGGSTLDKGEYVVALACVPKEEKMEVCENGVPEQLHTVAAVASEVKIEGCEGGLVVDQQSSTPAGGGCQMKKEGECLVGRYISRSVTGHGRILLGKVASYDSSTGVYSVVFEDGQGEDFELAQLQLLLVGEENGAFGMKVSCRKRKLDLLVSSGGATEVKGPPCTRQRVNESEVSTKPDESQQSGSGSDASEDVESSSNSSNHAKELPEEHCPPVQILELPPSSGDIAVPEEAISYLFSVYNFLRSFSVQLFLSPFGLDDFVSSINCTTQNTLLDAVHVSLLRALRRHLETKSSEGSKLASNCLKYLDWALLDSLTWPAFLLEYLYLMGVIKDLGGRRFGRSVLAIEYYKLPVTLKLRILQLLCDHVTDSEELKTELEDREGYSEEMEYEMDSSTSAEVGPRSISTRGSKASAYKKLNALENLENDQNGNNPEAAPAHASQDDNSDDCRICGMDGTLVCCDGCPWAYHSRCIGQNKAFLPQGDWFCPECVVNKLGPTSSRIERGARGAQFFGIDMCGRSFLGCCNYLLVVGTSPDAEFCARYYNHLDVAKVLQILASSDAHIDICRRMTEYWSHLLDIFQNERSKIGKEVCGSLTPQSNILLTVTPVKANNGSVQATLKDGGDSKSAVLSQTNVCLENQFTTCSANSSEAFTQTPLAQNYVDNTYRNGAFGPSGTSSISHQSASMATAMPNITQAQPAHGLIRPDLCGSVIGNGTSRENIKSSSARKDLICPSYQSKPPVQLVTENMSSGKTAKFSSFRPQAYMNLYIHGNVAASAAANLAVLKSDEGKAPTSHLTTNQRKKLAADCALQMKAFSSAALQFVWPSTEKKVMEVPRDRCGWCLACQSSAGGTKKACFLNMATANASKGSARILSGMRIIKNCESHFPSILTYLTHMEESLRGLLVGPLQDLQRREQWYNQLKGASNCRNLIPLLLELESNIRGVTFSASWLKLIDDWPMESPSASVGASRPAAYQKRGTGGRRGRKRSMASESGPVTDDDNSWKEVNWWSGGNVSKRILQRGAIPILTLRKAARQGGKKRMPGLSYHEGSNCPRRTRQFAWRACVGLCQNSSQLALQVRYLDAHIRWKEFIPPDQVPSDGKSLDSDFSVLRNAVICDKKIVDNKIRYALKFPNQKHLPVRVTKNILEAEDNQDGDGKFWFSENHIPLYLLRDFEQKAGASSLSTPGMLDSNYFANFYRRRVKAFVGDVFFYLLHKDDVYPCTSCKKDGCRKVQLVSRSVGSKEGNAAPSLTCKLCLQKRNLMLTNYNTNASFILPQQKSNVHQAVAAPKIIFKVGSSHSAEPVAKVEAHPIAKVEAQPVVKKETCPIVKMETQPAANVEAHPTAKVEAQPIVNSATQNIAGAQAQPKAKSKKPKPEKPRKPKKVQDIKYFGLVWKKNTVDKNSNDNGDEFRAKDVILKGKDGIGSPIKPTCCLCSKAYCPDFLYVRCERCQKWFHGDALQLKEEQIFQVVQYRCCRCRRRAIPKCPHSDDYKKPEPEFSEQTITTSSQSTMLSSEENFAVADQDPLLASYGRVEPGEQTMDADLSMDMVNFNTGINQKLSVRRGHNKNCEYVDQASIPMDEYYIQNQSQGNANINFSHSNEFSLSEADGVDPSDLLGWDFSQGNACAAPSDFAANCPWNETSCGSVADEYEPQTYFSFTELLEADDTQFDNTFGMSSSLQDDGTGSLDQQGIGFDEMSFMLEDGASNMHFPAIDSASDEDVTSARILSHHLISNAQYVDCRFIVIAHLGRKVKNQQMVPVGVVVLVGSGDDELQTFYLRYAHMQSAAV</sequence>
<evidence type="ECO:0008006" key="12">
    <source>
        <dbReference type="Google" id="ProtNLM"/>
    </source>
</evidence>
<dbReference type="GO" id="GO:0000785">
    <property type="term" value="C:chromatin"/>
    <property type="evidence" value="ECO:0007669"/>
    <property type="project" value="UniProtKB-ARBA"/>
</dbReference>